<keyword evidence="3" id="KW-1185">Reference proteome</keyword>
<accession>A0A4Z2IEE1</accession>
<feature type="compositionally biased region" description="Polar residues" evidence="1">
    <location>
        <begin position="104"/>
        <end position="113"/>
    </location>
</feature>
<organism evidence="2 3">
    <name type="scientific">Liparis tanakae</name>
    <name type="common">Tanaka's snailfish</name>
    <dbReference type="NCBI Taxonomy" id="230148"/>
    <lineage>
        <taxon>Eukaryota</taxon>
        <taxon>Metazoa</taxon>
        <taxon>Chordata</taxon>
        <taxon>Craniata</taxon>
        <taxon>Vertebrata</taxon>
        <taxon>Euteleostomi</taxon>
        <taxon>Actinopterygii</taxon>
        <taxon>Neopterygii</taxon>
        <taxon>Teleostei</taxon>
        <taxon>Neoteleostei</taxon>
        <taxon>Acanthomorphata</taxon>
        <taxon>Eupercaria</taxon>
        <taxon>Perciformes</taxon>
        <taxon>Cottioidei</taxon>
        <taxon>Cottales</taxon>
        <taxon>Liparidae</taxon>
        <taxon>Liparis</taxon>
    </lineage>
</organism>
<reference evidence="2 3" key="1">
    <citation type="submission" date="2019-03" db="EMBL/GenBank/DDBJ databases">
        <title>First draft genome of Liparis tanakae, snailfish: a comprehensive survey of snailfish specific genes.</title>
        <authorList>
            <person name="Kim W."/>
            <person name="Song I."/>
            <person name="Jeong J.-H."/>
            <person name="Kim D."/>
            <person name="Kim S."/>
            <person name="Ryu S."/>
            <person name="Song J.Y."/>
            <person name="Lee S.K."/>
        </authorList>
    </citation>
    <scope>NUCLEOTIDE SEQUENCE [LARGE SCALE GENOMIC DNA]</scope>
    <source>
        <tissue evidence="2">Muscle</tissue>
    </source>
</reference>
<name>A0A4Z2IEE1_9TELE</name>
<comment type="caution">
    <text evidence="2">The sequence shown here is derived from an EMBL/GenBank/DDBJ whole genome shotgun (WGS) entry which is preliminary data.</text>
</comment>
<dbReference type="Proteomes" id="UP000314294">
    <property type="component" value="Unassembled WGS sequence"/>
</dbReference>
<evidence type="ECO:0000313" key="2">
    <source>
        <dbReference type="EMBL" id="TNN75393.1"/>
    </source>
</evidence>
<sequence>MGVFWSTVPKAIPVKDSGYVSKRGWTPARKEAIISLSSTARCYCQNFNRATKSIFQGRIKKSRTPRPVGTSPSQWESAREAEQSARGWTHSPRAVLRAARPGSAHSSTDFSSD</sequence>
<evidence type="ECO:0000256" key="1">
    <source>
        <dbReference type="SAM" id="MobiDB-lite"/>
    </source>
</evidence>
<dbReference type="AlphaFoldDB" id="A0A4Z2IEE1"/>
<dbReference type="EMBL" id="SRLO01000104">
    <property type="protein sequence ID" value="TNN75393.1"/>
    <property type="molecule type" value="Genomic_DNA"/>
</dbReference>
<proteinExistence type="predicted"/>
<gene>
    <name evidence="2" type="ORF">EYF80_014440</name>
</gene>
<protein>
    <submittedName>
        <fullName evidence="2">Uncharacterized protein</fullName>
    </submittedName>
</protein>
<evidence type="ECO:0000313" key="3">
    <source>
        <dbReference type="Proteomes" id="UP000314294"/>
    </source>
</evidence>
<feature type="region of interest" description="Disordered" evidence="1">
    <location>
        <begin position="59"/>
        <end position="113"/>
    </location>
</feature>